<dbReference type="SUPFAM" id="SSF51984">
    <property type="entry name" value="MurCD N-terminal domain"/>
    <property type="match status" value="1"/>
</dbReference>
<evidence type="ECO:0000256" key="4">
    <source>
        <dbReference type="ARBA" id="ARBA00022598"/>
    </source>
</evidence>
<dbReference type="Proteomes" id="UP000298112">
    <property type="component" value="Unassembled WGS sequence"/>
</dbReference>
<gene>
    <name evidence="7 9" type="primary">murD</name>
    <name evidence="9" type="ORF">EHQ95_10550</name>
</gene>
<evidence type="ECO:0000313" key="10">
    <source>
        <dbReference type="Proteomes" id="UP000298112"/>
    </source>
</evidence>
<keyword evidence="7" id="KW-0133">Cell shape</keyword>
<comment type="function">
    <text evidence="7">Cell wall formation. Catalyzes the addition of glutamate to the nucleotide precursor UDP-N-acetylmuramoyl-L-alanine (UMA).</text>
</comment>
<keyword evidence="5 7" id="KW-0547">Nucleotide-binding</keyword>
<dbReference type="HAMAP" id="MF_00639">
    <property type="entry name" value="MurD"/>
    <property type="match status" value="1"/>
</dbReference>
<dbReference type="InterPro" id="IPR005762">
    <property type="entry name" value="MurD"/>
</dbReference>
<evidence type="ECO:0000256" key="3">
    <source>
        <dbReference type="ARBA" id="ARBA00022490"/>
    </source>
</evidence>
<protein>
    <recommendedName>
        <fullName evidence="7">UDP-N-acetylmuramoylalanine--D-glutamate ligase</fullName>
        <ecNumber evidence="7">6.3.2.9</ecNumber>
    </recommendedName>
    <alternativeName>
        <fullName evidence="7">D-glutamic acid-adding enzyme</fullName>
    </alternativeName>
    <alternativeName>
        <fullName evidence="7">UDP-N-acetylmuramoyl-L-alanyl-D-glutamate synthetase</fullName>
    </alternativeName>
</protein>
<keyword evidence="7" id="KW-0573">Peptidoglycan synthesis</keyword>
<dbReference type="SUPFAM" id="SSF53244">
    <property type="entry name" value="MurD-like peptide ligases, peptide-binding domain"/>
    <property type="match status" value="1"/>
</dbReference>
<dbReference type="EC" id="6.3.2.9" evidence="7"/>
<dbReference type="Pfam" id="PF21799">
    <property type="entry name" value="MurD-like_N"/>
    <property type="match status" value="1"/>
</dbReference>
<dbReference type="PANTHER" id="PTHR43692">
    <property type="entry name" value="UDP-N-ACETYLMURAMOYLALANINE--D-GLUTAMATE LIGASE"/>
    <property type="match status" value="1"/>
</dbReference>
<keyword evidence="7" id="KW-0961">Cell wall biogenesis/degradation</keyword>
<keyword evidence="4 7" id="KW-0436">Ligase</keyword>
<keyword evidence="6 7" id="KW-0067">ATP-binding</keyword>
<evidence type="ECO:0000256" key="5">
    <source>
        <dbReference type="ARBA" id="ARBA00022741"/>
    </source>
</evidence>
<accession>A0ABY2NNX8</accession>
<dbReference type="Gene3D" id="3.90.190.20">
    <property type="entry name" value="Mur ligase, C-terminal domain"/>
    <property type="match status" value="1"/>
</dbReference>
<comment type="catalytic activity">
    <reaction evidence="7">
        <text>UDP-N-acetyl-alpha-D-muramoyl-L-alanine + D-glutamate + ATP = UDP-N-acetyl-alpha-D-muramoyl-L-alanyl-D-glutamate + ADP + phosphate + H(+)</text>
        <dbReference type="Rhea" id="RHEA:16429"/>
        <dbReference type="ChEBI" id="CHEBI:15378"/>
        <dbReference type="ChEBI" id="CHEBI:29986"/>
        <dbReference type="ChEBI" id="CHEBI:30616"/>
        <dbReference type="ChEBI" id="CHEBI:43474"/>
        <dbReference type="ChEBI" id="CHEBI:83898"/>
        <dbReference type="ChEBI" id="CHEBI:83900"/>
        <dbReference type="ChEBI" id="CHEBI:456216"/>
        <dbReference type="EC" id="6.3.2.9"/>
    </reaction>
</comment>
<dbReference type="PANTHER" id="PTHR43692:SF1">
    <property type="entry name" value="UDP-N-ACETYLMURAMOYLALANINE--D-GLUTAMATE LIGASE"/>
    <property type="match status" value="1"/>
</dbReference>
<dbReference type="RefSeq" id="WP_135658999.1">
    <property type="nucleotide sequence ID" value="NZ_RQHF01000026.1"/>
</dbReference>
<name>A0ABY2NNX8_9LEPT</name>
<evidence type="ECO:0000313" key="9">
    <source>
        <dbReference type="EMBL" id="TGM53838.1"/>
    </source>
</evidence>
<dbReference type="SUPFAM" id="SSF53623">
    <property type="entry name" value="MurD-like peptide ligases, catalytic domain"/>
    <property type="match status" value="1"/>
</dbReference>
<dbReference type="Gene3D" id="3.40.50.720">
    <property type="entry name" value="NAD(P)-binding Rossmann-like Domain"/>
    <property type="match status" value="1"/>
</dbReference>
<reference evidence="10" key="1">
    <citation type="journal article" date="2019" name="PLoS Negl. Trop. Dis.">
        <title>Revisiting the worldwide diversity of Leptospira species in the environment.</title>
        <authorList>
            <person name="Vincent A.T."/>
            <person name="Schiettekatte O."/>
            <person name="Bourhy P."/>
            <person name="Veyrier F.J."/>
            <person name="Picardeau M."/>
        </authorList>
    </citation>
    <scope>NUCLEOTIDE SEQUENCE [LARGE SCALE GENOMIC DNA]</scope>
    <source>
        <strain evidence="10">201601955</strain>
    </source>
</reference>
<comment type="subcellular location">
    <subcellularLocation>
        <location evidence="1 7">Cytoplasm</location>
    </subcellularLocation>
</comment>
<dbReference type="InterPro" id="IPR036615">
    <property type="entry name" value="Mur_ligase_C_dom_sf"/>
</dbReference>
<organism evidence="9 10">
    <name type="scientific">Leptospira vanthielii</name>
    <dbReference type="NCBI Taxonomy" id="293085"/>
    <lineage>
        <taxon>Bacteria</taxon>
        <taxon>Pseudomonadati</taxon>
        <taxon>Spirochaetota</taxon>
        <taxon>Spirochaetia</taxon>
        <taxon>Leptospirales</taxon>
        <taxon>Leptospiraceae</taxon>
        <taxon>Leptospira</taxon>
    </lineage>
</organism>
<keyword evidence="3 7" id="KW-0963">Cytoplasm</keyword>
<dbReference type="InterPro" id="IPR036565">
    <property type="entry name" value="Mur-like_cat_sf"/>
</dbReference>
<sequence length="464" mass="52127">MFSQSIPSASDLGKFQKFLILGGGSSGDSAAKLLTSKGKKCILADKSPERANSLLYAEVLSDNHPQEILEGIDCIIKSPGILPDHPILEEAKQRNLSILSEICLGRIFYKGPIIGITGTDGKSTTTALTYHILKSKYPNSKMGGNIGVPFSSFCLEPLDLVVLELSSYQLDDSPNLELTASVILNLASDHLERHKTMESYAEAKWKIQNLENPNHQSFVNPNFFQFLPKKMPTNTNLQFIGENQKYYVSLDPNQVHTPNHIYDASRFPLKGKHNLMNLCFSIALAETMGMEKEEIQNQFESFQGLPHRFNRMDNSGFQKQYKEIQFINDSKSTNIHSMLSGISGFKKGEGLFLILGGIPKLEPIDLFLIRWKELECPLWVYGKAVEVWKKEFDATGLPVSYFPDIPTLITDLKNKIDFKLEANKGRKIPALSVIFSPAGASFDLYKNFEERGNHFESLIKEEFS</sequence>
<comment type="caution">
    <text evidence="9">The sequence shown here is derived from an EMBL/GenBank/DDBJ whole genome shotgun (WGS) entry which is preliminary data.</text>
</comment>
<evidence type="ECO:0000256" key="6">
    <source>
        <dbReference type="ARBA" id="ARBA00022840"/>
    </source>
</evidence>
<comment type="similarity">
    <text evidence="7">Belongs to the MurCDEF family.</text>
</comment>
<keyword evidence="7" id="KW-0131">Cell cycle</keyword>
<comment type="pathway">
    <text evidence="2 7">Cell wall biogenesis; peptidoglycan biosynthesis.</text>
</comment>
<feature type="domain" description="Mur ligase central" evidence="8">
    <location>
        <begin position="116"/>
        <end position="285"/>
    </location>
</feature>
<evidence type="ECO:0000256" key="2">
    <source>
        <dbReference type="ARBA" id="ARBA00004752"/>
    </source>
</evidence>
<dbReference type="Gene3D" id="3.40.1190.10">
    <property type="entry name" value="Mur-like, catalytic domain"/>
    <property type="match status" value="1"/>
</dbReference>
<feature type="binding site" evidence="7">
    <location>
        <begin position="118"/>
        <end position="124"/>
    </location>
    <ligand>
        <name>ATP</name>
        <dbReference type="ChEBI" id="CHEBI:30616"/>
    </ligand>
</feature>
<dbReference type="EMBL" id="RQHF01000026">
    <property type="protein sequence ID" value="TGM53838.1"/>
    <property type="molecule type" value="Genomic_DNA"/>
</dbReference>
<dbReference type="GO" id="GO:0008764">
    <property type="term" value="F:UDP-N-acetylmuramoylalanine-D-glutamate ligase activity"/>
    <property type="evidence" value="ECO:0007669"/>
    <property type="project" value="UniProtKB-EC"/>
</dbReference>
<dbReference type="InterPro" id="IPR013221">
    <property type="entry name" value="Mur_ligase_cen"/>
</dbReference>
<dbReference type="Pfam" id="PF08245">
    <property type="entry name" value="Mur_ligase_M"/>
    <property type="match status" value="1"/>
</dbReference>
<evidence type="ECO:0000256" key="1">
    <source>
        <dbReference type="ARBA" id="ARBA00004496"/>
    </source>
</evidence>
<evidence type="ECO:0000259" key="8">
    <source>
        <dbReference type="Pfam" id="PF08245"/>
    </source>
</evidence>
<keyword evidence="10" id="KW-1185">Reference proteome</keyword>
<dbReference type="NCBIfam" id="TIGR01087">
    <property type="entry name" value="murD"/>
    <property type="match status" value="1"/>
</dbReference>
<proteinExistence type="inferred from homology"/>
<keyword evidence="7" id="KW-0132">Cell division</keyword>
<evidence type="ECO:0000256" key="7">
    <source>
        <dbReference type="HAMAP-Rule" id="MF_00639"/>
    </source>
</evidence>